<protein>
    <submittedName>
        <fullName evidence="6">HSFY1 protein</fullName>
    </submittedName>
</protein>
<dbReference type="SUPFAM" id="SSF46785">
    <property type="entry name" value="Winged helix' DNA-binding domain"/>
    <property type="match status" value="1"/>
</dbReference>
<dbReference type="GO" id="GO:0003700">
    <property type="term" value="F:DNA-binding transcription factor activity"/>
    <property type="evidence" value="ECO:0007669"/>
    <property type="project" value="InterPro"/>
</dbReference>
<gene>
    <name evidence="6" type="primary">Hsfy1_1</name>
    <name evidence="6" type="ORF">GRUAME_R00152</name>
</gene>
<keyword evidence="7" id="KW-1185">Reference proteome</keyword>
<feature type="non-terminal residue" evidence="6">
    <location>
        <position position="1"/>
    </location>
</feature>
<dbReference type="InterPro" id="IPR036388">
    <property type="entry name" value="WH-like_DNA-bd_sf"/>
</dbReference>
<evidence type="ECO:0000256" key="1">
    <source>
        <dbReference type="ARBA" id="ARBA00004123"/>
    </source>
</evidence>
<dbReference type="AlphaFoldDB" id="A0A850UE26"/>
<dbReference type="EMBL" id="WEIX01016516">
    <property type="protein sequence ID" value="NWH28831.1"/>
    <property type="molecule type" value="Genomic_DNA"/>
</dbReference>
<keyword evidence="4" id="KW-0539">Nucleus</keyword>
<evidence type="ECO:0000313" key="6">
    <source>
        <dbReference type="EMBL" id="NWH28831.1"/>
    </source>
</evidence>
<evidence type="ECO:0000256" key="3">
    <source>
        <dbReference type="ARBA" id="ARBA00023125"/>
    </source>
</evidence>
<evidence type="ECO:0000256" key="2">
    <source>
        <dbReference type="ARBA" id="ARBA00006403"/>
    </source>
</evidence>
<dbReference type="InterPro" id="IPR000232">
    <property type="entry name" value="HSF_DNA-bd"/>
</dbReference>
<comment type="caution">
    <text evidence="6">The sequence shown here is derived from an EMBL/GenBank/DDBJ whole genome shotgun (WGS) entry which is preliminary data.</text>
</comment>
<keyword evidence="3" id="KW-0238">DNA-binding</keyword>
<feature type="non-terminal residue" evidence="6">
    <location>
        <position position="117"/>
    </location>
</feature>
<proteinExistence type="inferred from homology"/>
<dbReference type="Pfam" id="PF00447">
    <property type="entry name" value="HSF_DNA-bind"/>
    <property type="match status" value="1"/>
</dbReference>
<dbReference type="Gene3D" id="1.10.10.10">
    <property type="entry name" value="Winged helix-like DNA-binding domain superfamily/Winged helix DNA-binding domain"/>
    <property type="match status" value="1"/>
</dbReference>
<evidence type="ECO:0000313" key="7">
    <source>
        <dbReference type="Proteomes" id="UP000640762"/>
    </source>
</evidence>
<comment type="subcellular location">
    <subcellularLocation>
        <location evidence="1">Nucleus</location>
    </subcellularLocation>
</comment>
<organism evidence="6 7">
    <name type="scientific">Grus americana</name>
    <name type="common">Whooping crane</name>
    <dbReference type="NCBI Taxonomy" id="9117"/>
    <lineage>
        <taxon>Eukaryota</taxon>
        <taxon>Metazoa</taxon>
        <taxon>Chordata</taxon>
        <taxon>Craniata</taxon>
        <taxon>Vertebrata</taxon>
        <taxon>Euteleostomi</taxon>
        <taxon>Archelosauria</taxon>
        <taxon>Archosauria</taxon>
        <taxon>Dinosauria</taxon>
        <taxon>Saurischia</taxon>
        <taxon>Theropoda</taxon>
        <taxon>Coelurosauria</taxon>
        <taxon>Aves</taxon>
        <taxon>Neognathae</taxon>
        <taxon>Neoaves</taxon>
        <taxon>Gruiformes</taxon>
        <taxon>Gruidae</taxon>
        <taxon>Grus</taxon>
    </lineage>
</organism>
<evidence type="ECO:0000259" key="5">
    <source>
        <dbReference type="Pfam" id="PF00447"/>
    </source>
</evidence>
<dbReference type="GO" id="GO:0043565">
    <property type="term" value="F:sequence-specific DNA binding"/>
    <property type="evidence" value="ECO:0007669"/>
    <property type="project" value="InterPro"/>
</dbReference>
<feature type="domain" description="HSF-type DNA-binding" evidence="5">
    <location>
        <begin position="3"/>
        <end position="115"/>
    </location>
</feature>
<name>A0A850UE26_GRUAM</name>
<dbReference type="InterPro" id="IPR036390">
    <property type="entry name" value="WH_DNA-bd_sf"/>
</dbReference>
<accession>A0A850UE26</accession>
<evidence type="ECO:0000256" key="4">
    <source>
        <dbReference type="ARBA" id="ARBA00023242"/>
    </source>
</evidence>
<dbReference type="GO" id="GO:0005634">
    <property type="term" value="C:nucleus"/>
    <property type="evidence" value="ECO:0007669"/>
    <property type="project" value="UniProtKB-SubCell"/>
</dbReference>
<comment type="similarity">
    <text evidence="2">Belongs to the HSF family.</text>
</comment>
<sequence length="117" mass="13636">LSFLKQLWKITWSDEFQSIWWVDDGVFVAINEEMFKKEVLARRGLGIVFEMESMECFHRQLDLCGLCKLPEVSDLSKSGDEFPAEAAAPAPRKFLCFYYSPSFKRDHPQLPARCKPR</sequence>
<reference evidence="6" key="1">
    <citation type="submission" date="2019-10" db="EMBL/GenBank/DDBJ databases">
        <title>Bird 10,000 Genomes (B10K) Project - Family phase.</title>
        <authorList>
            <person name="Zhang G."/>
        </authorList>
    </citation>
    <scope>NUCLEOTIDE SEQUENCE</scope>
    <source>
        <strain evidence="6">B10K-DU-012-65</strain>
        <tissue evidence="6">Muscle</tissue>
    </source>
</reference>
<dbReference type="Proteomes" id="UP000640762">
    <property type="component" value="Unassembled WGS sequence"/>
</dbReference>